<name>A0ACC0R7E7_9HYPO</name>
<comment type="caution">
    <text evidence="1">The sequence shown here is derived from an EMBL/GenBank/DDBJ whole genome shotgun (WGS) entry which is preliminary data.</text>
</comment>
<accession>A0ACC0R7E7</accession>
<dbReference type="Proteomes" id="UP001065298">
    <property type="component" value="Chromosome 3"/>
</dbReference>
<keyword evidence="2" id="KW-1185">Reference proteome</keyword>
<protein>
    <submittedName>
        <fullName evidence="1">Uncharacterized protein</fullName>
    </submittedName>
</protein>
<proteinExistence type="predicted"/>
<reference evidence="1" key="1">
    <citation type="submission" date="2022-06" db="EMBL/GenBank/DDBJ databases">
        <title>Fusarium solani species complex genomes reveal bases of compartmentalisation and animal pathogenesis.</title>
        <authorList>
            <person name="Tsai I.J."/>
        </authorList>
    </citation>
    <scope>NUCLEOTIDE SEQUENCE</scope>
    <source>
        <strain evidence="1">Fu6.1</strain>
    </source>
</reference>
<evidence type="ECO:0000313" key="1">
    <source>
        <dbReference type="EMBL" id="KAI8675380.1"/>
    </source>
</evidence>
<organism evidence="1 2">
    <name type="scientific">Fusarium keratoplasticum</name>
    <dbReference type="NCBI Taxonomy" id="1328300"/>
    <lineage>
        <taxon>Eukaryota</taxon>
        <taxon>Fungi</taxon>
        <taxon>Dikarya</taxon>
        <taxon>Ascomycota</taxon>
        <taxon>Pezizomycotina</taxon>
        <taxon>Sordariomycetes</taxon>
        <taxon>Hypocreomycetidae</taxon>
        <taxon>Hypocreales</taxon>
        <taxon>Nectriaceae</taxon>
        <taxon>Fusarium</taxon>
        <taxon>Fusarium solani species complex</taxon>
    </lineage>
</organism>
<dbReference type="EMBL" id="CM046505">
    <property type="protein sequence ID" value="KAI8675380.1"/>
    <property type="molecule type" value="Genomic_DNA"/>
</dbReference>
<gene>
    <name evidence="1" type="ORF">NCS57_00439100</name>
</gene>
<sequence>MSQVRILFEYPSVGRNVVSQSAPGVNRPTYGPDPEVCLYEGDSGSDSEDYESEDELGEPRLDWHPHAINFLAEVPQDDATWSRYLNSNGDVRSLCHRLRLPFLYPGIRDCFDWGKLFGECKWHLARACENPPLASLFSLIFIAACHVALADGCPREIVSSGIRECVRQCGIWEYELTEPMLDRLREGAVKGIMILTEFARVVGSRAYEIPLHTPNCFQLFSRCTPACITFVKSHIPSTYRPTTPLEADCLEIPSLVYDILGGSKSKWEYREICEILQPEGVPMPLYKSICMGDVLELDESDECVSDFDGPVSSFKYEYACAFPYPMGMFRENGLEGSKSRGLSL</sequence>
<evidence type="ECO:0000313" key="2">
    <source>
        <dbReference type="Proteomes" id="UP001065298"/>
    </source>
</evidence>